<dbReference type="Pfam" id="PF01142">
    <property type="entry name" value="TruD"/>
    <property type="match status" value="1"/>
</dbReference>
<evidence type="ECO:0000259" key="6">
    <source>
        <dbReference type="PROSITE" id="PS50984"/>
    </source>
</evidence>
<feature type="compositionally biased region" description="Acidic residues" evidence="5">
    <location>
        <begin position="1253"/>
        <end position="1275"/>
    </location>
</feature>
<organism evidence="7 8">
    <name type="scientific">Arctia plantaginis</name>
    <name type="common">Wood tiger moth</name>
    <name type="synonym">Phalaena plantaginis</name>
    <dbReference type="NCBI Taxonomy" id="874455"/>
    <lineage>
        <taxon>Eukaryota</taxon>
        <taxon>Metazoa</taxon>
        <taxon>Ecdysozoa</taxon>
        <taxon>Arthropoda</taxon>
        <taxon>Hexapoda</taxon>
        <taxon>Insecta</taxon>
        <taxon>Pterygota</taxon>
        <taxon>Neoptera</taxon>
        <taxon>Endopterygota</taxon>
        <taxon>Lepidoptera</taxon>
        <taxon>Glossata</taxon>
        <taxon>Ditrysia</taxon>
        <taxon>Noctuoidea</taxon>
        <taxon>Erebidae</taxon>
        <taxon>Arctiinae</taxon>
        <taxon>Arctia</taxon>
    </lineage>
</organism>
<dbReference type="Proteomes" id="UP000494106">
    <property type="component" value="Unassembled WGS sequence"/>
</dbReference>
<feature type="region of interest" description="Disordered" evidence="5">
    <location>
        <begin position="1197"/>
        <end position="1297"/>
    </location>
</feature>
<name>A0A8S0ZNC0_ARCPL</name>
<comment type="caution">
    <text evidence="7">The sequence shown here is derived from an EMBL/GenBank/DDBJ whole genome shotgun (WGS) entry which is preliminary data.</text>
</comment>
<gene>
    <name evidence="7" type="ORF">APLA_LOCUS5556</name>
</gene>
<feature type="compositionally biased region" description="Basic and acidic residues" evidence="5">
    <location>
        <begin position="1030"/>
        <end position="1041"/>
    </location>
</feature>
<evidence type="ECO:0000313" key="7">
    <source>
        <dbReference type="EMBL" id="CAB3234286.1"/>
    </source>
</evidence>
<dbReference type="PROSITE" id="PS50984">
    <property type="entry name" value="TRUD"/>
    <property type="match status" value="1"/>
</dbReference>
<feature type="region of interest" description="Disordered" evidence="5">
    <location>
        <begin position="996"/>
        <end position="1055"/>
    </location>
</feature>
<dbReference type="InterPro" id="IPR011760">
    <property type="entry name" value="PsdUridine_synth_TruD_insert"/>
</dbReference>
<dbReference type="PANTHER" id="PTHR13326:SF31">
    <property type="entry name" value="PSEUDOURIDYLATE SYNTHASE 7 HOMOLOG"/>
    <property type="match status" value="1"/>
</dbReference>
<protein>
    <recommendedName>
        <fullName evidence="6">TRUD domain-containing protein</fullName>
    </recommendedName>
</protein>
<feature type="compositionally biased region" description="Basic and acidic residues" evidence="5">
    <location>
        <begin position="1276"/>
        <end position="1297"/>
    </location>
</feature>
<dbReference type="SUPFAM" id="SSF55120">
    <property type="entry name" value="Pseudouridine synthase"/>
    <property type="match status" value="1"/>
</dbReference>
<evidence type="ECO:0000256" key="2">
    <source>
        <dbReference type="ARBA" id="ARBA00022694"/>
    </source>
</evidence>
<dbReference type="InterPro" id="IPR020103">
    <property type="entry name" value="PsdUridine_synth_cat_dom_sf"/>
</dbReference>
<accession>A0A8S0ZNC0</accession>
<reference evidence="7 8" key="1">
    <citation type="submission" date="2020-04" db="EMBL/GenBank/DDBJ databases">
        <authorList>
            <person name="Wallbank WR R."/>
            <person name="Pardo Diaz C."/>
            <person name="Kozak K."/>
            <person name="Martin S."/>
            <person name="Jiggins C."/>
            <person name="Moest M."/>
            <person name="Warren A I."/>
            <person name="Byers J.R.P. K."/>
            <person name="Montejo-Kovacevich G."/>
            <person name="Yen C E."/>
        </authorList>
    </citation>
    <scope>NUCLEOTIDE SEQUENCE [LARGE SCALE GENOMIC DNA]</scope>
</reference>
<dbReference type="GO" id="GO:0005634">
    <property type="term" value="C:nucleus"/>
    <property type="evidence" value="ECO:0007669"/>
    <property type="project" value="TreeGrafter"/>
</dbReference>
<comment type="similarity">
    <text evidence="1">Belongs to the pseudouridine synthase TruD family.</text>
</comment>
<keyword evidence="3" id="KW-0413">Isomerase</keyword>
<keyword evidence="2" id="KW-0819">tRNA processing</keyword>
<proteinExistence type="inferred from homology"/>
<evidence type="ECO:0000256" key="3">
    <source>
        <dbReference type="ARBA" id="ARBA00023235"/>
    </source>
</evidence>
<evidence type="ECO:0000313" key="8">
    <source>
        <dbReference type="Proteomes" id="UP000494106"/>
    </source>
</evidence>
<feature type="domain" description="TRUD" evidence="6">
    <location>
        <begin position="352"/>
        <end position="1124"/>
    </location>
</feature>
<dbReference type="GO" id="GO:0003723">
    <property type="term" value="F:RNA binding"/>
    <property type="evidence" value="ECO:0007669"/>
    <property type="project" value="InterPro"/>
</dbReference>
<feature type="compositionally biased region" description="Low complexity" evidence="5">
    <location>
        <begin position="1216"/>
        <end position="1239"/>
    </location>
</feature>
<dbReference type="EMBL" id="CADEBC010000481">
    <property type="protein sequence ID" value="CAB3234286.1"/>
    <property type="molecule type" value="Genomic_DNA"/>
</dbReference>
<dbReference type="GO" id="GO:0009982">
    <property type="term" value="F:pseudouridine synthase activity"/>
    <property type="evidence" value="ECO:0007669"/>
    <property type="project" value="InterPro"/>
</dbReference>
<dbReference type="InterPro" id="IPR001656">
    <property type="entry name" value="PsdUridine_synth_TruD"/>
</dbReference>
<comment type="catalytic activity">
    <reaction evidence="4">
        <text>a uridine in tRNA = a pseudouridine in tRNA</text>
        <dbReference type="Rhea" id="RHEA:54572"/>
        <dbReference type="Rhea" id="RHEA-COMP:13339"/>
        <dbReference type="Rhea" id="RHEA-COMP:13934"/>
        <dbReference type="ChEBI" id="CHEBI:65314"/>
        <dbReference type="ChEBI" id="CHEBI:65315"/>
    </reaction>
</comment>
<dbReference type="InterPro" id="IPR042214">
    <property type="entry name" value="TruD_catalytic"/>
</dbReference>
<dbReference type="GO" id="GO:0008033">
    <property type="term" value="P:tRNA processing"/>
    <property type="evidence" value="ECO:0007669"/>
    <property type="project" value="UniProtKB-KW"/>
</dbReference>
<dbReference type="OrthoDB" id="447290at2759"/>
<sequence>MNRNRCWNQDMRGRSRGGFNRGGRGSNRGWSWNHGGYNGPNQSFGGGNRYKKDCQPQSKHWKNKEKWVKRDSPGKRLSEDLIGVTEYISSHEGFNGIIKSRYSDFQVSEMNEKGEIAKLTDTKPPMRPSDEAVDDDEDLLLNKYNLEILPMETWDKINSLAINTVSEDAENPKVEIDMEGVTKEQRTKIHDAVKKAFGDSIVGSTVNVGDKKFMRFEKYRKGVRIDNRVKWVWPGEYVYFIVHKENCDTMDAAARIAERIGVHLKPSTIGYAGTKDRRAKTSQWFSAKRVDPARIATACRYLRDIHVGNFSFDDTNLKLGMLKGNKFRIALRNVTADQESVDSACQYLKDQGFINYYGLQRFGSRIDTPTFDIGLKLLQGKFKEAIDAILEPREGPLEEVLRVNASRGALAASALLPRRAAHSEARLIRALAAAPHDLVGALSRVPGYVPTRRSSREPREVPRRTTWWARSAGYVPTRRSSREPREVPRRTTWWARSAGYVPTRRSSREPREVPRRTTWWARSAGYVPTRRSSREPREVPRRTTWWARSAGYVPTRRSSREPREVPRRTTWWARSAGYVPTRRSSREPREVPRRTTWWARSAGYVPTRRSSREPREVPRRTTWWARSAGYVPTRRSSREPREVPRRTTWWARSAGYVPTRRSSREPREVPRRTTWWARSAGYVPTRRSSREPREVPRRTTWWARSAGYVPTRRSSREPREVPRRTTWWARSAGYVPTRRSSREPREVPRRTTWWARSAGYVPTRRSSREPREVPRRTTWWARSAGYVPTRRSSREPREVPRRTTWWARSAGYVPTRRSSREPREVPRRTTWWARSAGYVPTRRSSREPREVPRRTTWWARSAGYVPTRRSSREPREVPRRTTWWARSAGYVPTRRSSREPREVPRRTTWWARSAGYVPTRRSSREPREVPRRTTWWARSAGYVPTRRSSREPRGLARNIRLLYLHSYQSLVWNRAVSERIRRFGLKPVAGDCVPLPNVEIKDSLHGDSDSEDGEGEDDATPTASDSTLESDTKPSVKNDSKKKQKHDPHKPPLPIKILSQEDVDTGKYNVFNIVLPLPGAFVAYPPNMIDFYEEVLTKDGLKMDMKHKLKSYNMSGAYRHMVVRPLAVSWQHVRYSDPFADLIASDLDELDNRPITGIVEDGKYRALLLNMILPSSCYATMALRELLKVDTSSDNQALQNNYHKRNKADQKESNSESETVETTESTSETANETRSEAAAMTTDISEDVQATYTDEEVKAEEENEMSEVEENDSENNGEKRKLEDGYEAMVKKVKTEN</sequence>
<dbReference type="GO" id="GO:0001522">
    <property type="term" value="P:pseudouridine synthesis"/>
    <property type="evidence" value="ECO:0007669"/>
    <property type="project" value="InterPro"/>
</dbReference>
<evidence type="ECO:0000256" key="1">
    <source>
        <dbReference type="ARBA" id="ARBA00007953"/>
    </source>
</evidence>
<evidence type="ECO:0000256" key="4">
    <source>
        <dbReference type="ARBA" id="ARBA00036943"/>
    </source>
</evidence>
<feature type="region of interest" description="Disordered" evidence="5">
    <location>
        <begin position="1"/>
        <end position="73"/>
    </location>
</feature>
<dbReference type="PANTHER" id="PTHR13326">
    <property type="entry name" value="TRNA PSEUDOURIDINE SYNTHASE D"/>
    <property type="match status" value="1"/>
</dbReference>
<keyword evidence="8" id="KW-1185">Reference proteome</keyword>
<evidence type="ECO:0000256" key="5">
    <source>
        <dbReference type="SAM" id="MobiDB-lite"/>
    </source>
</evidence>
<feature type="compositionally biased region" description="Basic and acidic residues" evidence="5">
    <location>
        <begin position="64"/>
        <end position="73"/>
    </location>
</feature>
<dbReference type="Gene3D" id="3.30.2350.20">
    <property type="entry name" value="TruD, catalytic domain"/>
    <property type="match status" value="2"/>
</dbReference>
<feature type="compositionally biased region" description="Acidic residues" evidence="5">
    <location>
        <begin position="1009"/>
        <end position="1019"/>
    </location>
</feature>
<feature type="compositionally biased region" description="Basic and acidic residues" evidence="5">
    <location>
        <begin position="999"/>
        <end position="1008"/>
    </location>
</feature>